<accession>A0A9Q1BPG9</accession>
<dbReference type="OrthoDB" id="10255964at2759"/>
<dbReference type="InterPro" id="IPR051184">
    <property type="entry name" value="Tyrosine-phos_adapter"/>
</dbReference>
<dbReference type="EMBL" id="JAIZAY010000013">
    <property type="protein sequence ID" value="KAJ8030618.1"/>
    <property type="molecule type" value="Genomic_DNA"/>
</dbReference>
<dbReference type="PANTHER" id="PTHR19969:SF5">
    <property type="entry name" value="CRK-LIKE PROTEIN"/>
    <property type="match status" value="1"/>
</dbReference>
<dbReference type="GO" id="GO:0005737">
    <property type="term" value="C:cytoplasm"/>
    <property type="evidence" value="ECO:0007669"/>
    <property type="project" value="TreeGrafter"/>
</dbReference>
<evidence type="ECO:0000259" key="5">
    <source>
        <dbReference type="PROSITE" id="PS50001"/>
    </source>
</evidence>
<evidence type="ECO:0000259" key="6">
    <source>
        <dbReference type="PROSITE" id="PS50002"/>
    </source>
</evidence>
<dbReference type="SUPFAM" id="SSF50044">
    <property type="entry name" value="SH3-domain"/>
    <property type="match status" value="1"/>
</dbReference>
<dbReference type="Proteomes" id="UP001152320">
    <property type="component" value="Chromosome 13"/>
</dbReference>
<dbReference type="PANTHER" id="PTHR19969">
    <property type="entry name" value="SH2-SH3 ADAPTOR PROTEIN-RELATED"/>
    <property type="match status" value="1"/>
</dbReference>
<dbReference type="SUPFAM" id="SSF55550">
    <property type="entry name" value="SH2 domain"/>
    <property type="match status" value="1"/>
</dbReference>
<dbReference type="InterPro" id="IPR036860">
    <property type="entry name" value="SH2_dom_sf"/>
</dbReference>
<evidence type="ECO:0000313" key="7">
    <source>
        <dbReference type="EMBL" id="KAJ8030618.1"/>
    </source>
</evidence>
<dbReference type="GO" id="GO:0016477">
    <property type="term" value="P:cell migration"/>
    <property type="evidence" value="ECO:0007669"/>
    <property type="project" value="TreeGrafter"/>
</dbReference>
<dbReference type="GO" id="GO:0035591">
    <property type="term" value="F:signaling adaptor activity"/>
    <property type="evidence" value="ECO:0007669"/>
    <property type="project" value="TreeGrafter"/>
</dbReference>
<reference evidence="7" key="1">
    <citation type="submission" date="2021-10" db="EMBL/GenBank/DDBJ databases">
        <title>Tropical sea cucumber genome reveals ecological adaptation and Cuvierian tubules defense mechanism.</title>
        <authorList>
            <person name="Chen T."/>
        </authorList>
    </citation>
    <scope>NUCLEOTIDE SEQUENCE</scope>
    <source>
        <strain evidence="7">Nanhai2018</strain>
        <tissue evidence="7">Muscle</tissue>
    </source>
</reference>
<feature type="domain" description="SH3" evidence="6">
    <location>
        <begin position="169"/>
        <end position="230"/>
    </location>
</feature>
<sequence>MASGGDANIFLKAKSDHVSADSKLILTSKKGCLFVLVHDHKYLKHRRKNLFVFDEHGRYGFIQESQVKRVKLSKTEEEDFLEKVKRKHESKVPRTNPLSGNSCIAVDTYIPPPAHRAVSLHLEVNDVIQIDYRADGGWFYGTCREKKGWFPKHFVRECSLHIENKERLIYHFTVEATNSHLGQGSELAFSAKDRLDIIKRPMSTDTHWIARNAVGKIGQIPKSHVDERPEMHSVLRHFEWYHETCSRNGAESLLKNYETPNHFLVRDSESFPGCFTINVTTGVKQRILNVAVEVSMSEYKVNGESFETLQDLVTYFGQQPIFDSAPELNNGYKIYLLHPVRRDW</sequence>
<dbReference type="Pfam" id="PF07653">
    <property type="entry name" value="SH3_2"/>
    <property type="match status" value="1"/>
</dbReference>
<dbReference type="PRINTS" id="PR00401">
    <property type="entry name" value="SH2DOMAIN"/>
</dbReference>
<proteinExistence type="predicted"/>
<dbReference type="GO" id="GO:0007167">
    <property type="term" value="P:enzyme-linked receptor protein signaling pathway"/>
    <property type="evidence" value="ECO:0007669"/>
    <property type="project" value="TreeGrafter"/>
</dbReference>
<evidence type="ECO:0000256" key="2">
    <source>
        <dbReference type="ARBA" id="ARBA00022999"/>
    </source>
</evidence>
<keyword evidence="2 3" id="KW-0727">SH2 domain</keyword>
<dbReference type="InterPro" id="IPR036028">
    <property type="entry name" value="SH3-like_dom_sf"/>
</dbReference>
<dbReference type="SMART" id="SM00326">
    <property type="entry name" value="SH3"/>
    <property type="match status" value="2"/>
</dbReference>
<dbReference type="PROSITE" id="PS50001">
    <property type="entry name" value="SH2"/>
    <property type="match status" value="1"/>
</dbReference>
<dbReference type="PROSITE" id="PS50002">
    <property type="entry name" value="SH3"/>
    <property type="match status" value="2"/>
</dbReference>
<feature type="domain" description="SH2" evidence="5">
    <location>
        <begin position="240"/>
        <end position="340"/>
    </location>
</feature>
<keyword evidence="8" id="KW-1185">Reference proteome</keyword>
<dbReference type="AlphaFoldDB" id="A0A9Q1BPG9"/>
<keyword evidence="1 4" id="KW-0728">SH3 domain</keyword>
<dbReference type="InterPro" id="IPR000980">
    <property type="entry name" value="SH2"/>
</dbReference>
<dbReference type="SMART" id="SM00252">
    <property type="entry name" value="SH2"/>
    <property type="match status" value="1"/>
</dbReference>
<dbReference type="InterPro" id="IPR001452">
    <property type="entry name" value="SH3_domain"/>
</dbReference>
<name>A0A9Q1BPG9_HOLLE</name>
<evidence type="ECO:0000256" key="3">
    <source>
        <dbReference type="PROSITE-ProRule" id="PRU00191"/>
    </source>
</evidence>
<gene>
    <name evidence="7" type="ORF">HOLleu_27082</name>
</gene>
<dbReference type="Gene3D" id="3.30.505.10">
    <property type="entry name" value="SH2 domain"/>
    <property type="match status" value="1"/>
</dbReference>
<feature type="domain" description="SH3" evidence="6">
    <location>
        <begin position="98"/>
        <end position="160"/>
    </location>
</feature>
<dbReference type="Gene3D" id="2.30.30.40">
    <property type="entry name" value="SH3 Domains"/>
    <property type="match status" value="2"/>
</dbReference>
<protein>
    <submittedName>
        <fullName evidence="7">Cytoplasmic protein NCK2</fullName>
    </submittedName>
</protein>
<dbReference type="Pfam" id="PF00017">
    <property type="entry name" value="SH2"/>
    <property type="match status" value="1"/>
</dbReference>
<evidence type="ECO:0000313" key="8">
    <source>
        <dbReference type="Proteomes" id="UP001152320"/>
    </source>
</evidence>
<organism evidence="7 8">
    <name type="scientific">Holothuria leucospilota</name>
    <name type="common">Black long sea cucumber</name>
    <name type="synonym">Mertensiothuria leucospilota</name>
    <dbReference type="NCBI Taxonomy" id="206669"/>
    <lineage>
        <taxon>Eukaryota</taxon>
        <taxon>Metazoa</taxon>
        <taxon>Echinodermata</taxon>
        <taxon>Eleutherozoa</taxon>
        <taxon>Echinozoa</taxon>
        <taxon>Holothuroidea</taxon>
        <taxon>Aspidochirotacea</taxon>
        <taxon>Aspidochirotida</taxon>
        <taxon>Holothuriidae</taxon>
        <taxon>Holothuria</taxon>
    </lineage>
</organism>
<comment type="caution">
    <text evidence="7">The sequence shown here is derived from an EMBL/GenBank/DDBJ whole genome shotgun (WGS) entry which is preliminary data.</text>
</comment>
<evidence type="ECO:0000256" key="1">
    <source>
        <dbReference type="ARBA" id="ARBA00022443"/>
    </source>
</evidence>
<dbReference type="GO" id="GO:0030971">
    <property type="term" value="F:receptor tyrosine kinase binding"/>
    <property type="evidence" value="ECO:0007669"/>
    <property type="project" value="TreeGrafter"/>
</dbReference>
<evidence type="ECO:0000256" key="4">
    <source>
        <dbReference type="PROSITE-ProRule" id="PRU00192"/>
    </source>
</evidence>